<accession>A0ABV2ZY41</accession>
<evidence type="ECO:0000256" key="1">
    <source>
        <dbReference type="SAM" id="Phobius"/>
    </source>
</evidence>
<dbReference type="EMBL" id="JBEZVE010000037">
    <property type="protein sequence ID" value="MEU3787188.1"/>
    <property type="molecule type" value="Genomic_DNA"/>
</dbReference>
<proteinExistence type="predicted"/>
<organism evidence="2 3">
    <name type="scientific">Streptomyces sp. 900129855</name>
    <dbReference type="NCBI Taxonomy" id="3155129"/>
    <lineage>
        <taxon>Bacteria</taxon>
        <taxon>Bacillati</taxon>
        <taxon>Actinomycetota</taxon>
        <taxon>Actinomycetes</taxon>
        <taxon>Kitasatosporales</taxon>
        <taxon>Streptomycetaceae</taxon>
        <taxon>Streptomyces</taxon>
    </lineage>
</organism>
<gene>
    <name evidence="2" type="ORF">AB0E89_42815</name>
</gene>
<feature type="transmembrane region" description="Helical" evidence="1">
    <location>
        <begin position="223"/>
        <end position="242"/>
    </location>
</feature>
<dbReference type="RefSeq" id="WP_361709505.1">
    <property type="nucleotide sequence ID" value="NZ_JBEZVE010000037.1"/>
</dbReference>
<keyword evidence="3" id="KW-1185">Reference proteome</keyword>
<feature type="transmembrane region" description="Helical" evidence="1">
    <location>
        <begin position="23"/>
        <end position="49"/>
    </location>
</feature>
<protein>
    <submittedName>
        <fullName evidence="2">Uncharacterized protein</fullName>
    </submittedName>
</protein>
<name>A0ABV2ZY41_9ACTN</name>
<evidence type="ECO:0000313" key="2">
    <source>
        <dbReference type="EMBL" id="MEU3787188.1"/>
    </source>
</evidence>
<dbReference type="Proteomes" id="UP001550739">
    <property type="component" value="Unassembled WGS sequence"/>
</dbReference>
<keyword evidence="1" id="KW-0472">Membrane</keyword>
<keyword evidence="1" id="KW-1133">Transmembrane helix</keyword>
<feature type="transmembrane region" description="Helical" evidence="1">
    <location>
        <begin position="191"/>
        <end position="211"/>
    </location>
</feature>
<sequence>MHWAWGMRAVAHWRWMGEDGNEAAFSLVDGTVLVVVMSGVVLGPVFWAMRWSSTARYRLVLGVIDAIVVGGKARAAPRGRGRSRALRQLDQRCRHVEKRLFKVHSIAGSVPRRSFRLRLIKRHAALVAGAQRVALHQVDVDPEPALTELARLQLVIAENHLYGRQAALLPAELLQDVRPVSRLRNTWRESAHVAMAILAAMAAAAGAARALPSMGVGEDVRPWLILGAAVLAATLVAGWGRVTRILELFPA</sequence>
<comment type="caution">
    <text evidence="2">The sequence shown here is derived from an EMBL/GenBank/DDBJ whole genome shotgun (WGS) entry which is preliminary data.</text>
</comment>
<reference evidence="2 3" key="1">
    <citation type="submission" date="2024-06" db="EMBL/GenBank/DDBJ databases">
        <title>The Natural Products Discovery Center: Release of the First 8490 Sequenced Strains for Exploring Actinobacteria Biosynthetic Diversity.</title>
        <authorList>
            <person name="Kalkreuter E."/>
            <person name="Kautsar S.A."/>
            <person name="Yang D."/>
            <person name="Bader C.D."/>
            <person name="Teijaro C.N."/>
            <person name="Fluegel L."/>
            <person name="Davis C.M."/>
            <person name="Simpson J.R."/>
            <person name="Lauterbach L."/>
            <person name="Steele A.D."/>
            <person name="Gui C."/>
            <person name="Meng S."/>
            <person name="Li G."/>
            <person name="Viehrig K."/>
            <person name="Ye F."/>
            <person name="Su P."/>
            <person name="Kiefer A.F."/>
            <person name="Nichols A."/>
            <person name="Cepeda A.J."/>
            <person name="Yan W."/>
            <person name="Fan B."/>
            <person name="Jiang Y."/>
            <person name="Adhikari A."/>
            <person name="Zheng C.-J."/>
            <person name="Schuster L."/>
            <person name="Cowan T.M."/>
            <person name="Smanski M.J."/>
            <person name="Chevrette M.G."/>
            <person name="De Carvalho L.P.S."/>
            <person name="Shen B."/>
        </authorList>
    </citation>
    <scope>NUCLEOTIDE SEQUENCE [LARGE SCALE GENOMIC DNA]</scope>
    <source>
        <strain evidence="2 3">NPDC033843</strain>
    </source>
</reference>
<evidence type="ECO:0000313" key="3">
    <source>
        <dbReference type="Proteomes" id="UP001550739"/>
    </source>
</evidence>
<keyword evidence="1" id="KW-0812">Transmembrane</keyword>